<name>A0ABV9H9D1_9MICO</name>
<evidence type="ECO:0000259" key="3">
    <source>
        <dbReference type="Pfam" id="PF20736"/>
    </source>
</evidence>
<evidence type="ECO:0000313" key="4">
    <source>
        <dbReference type="EMBL" id="MFC4626969.1"/>
    </source>
</evidence>
<feature type="domain" description="Non-reducing end beta-L-arabinofuranosidase-like GH127 catalytic" evidence="2">
    <location>
        <begin position="13"/>
        <end position="425"/>
    </location>
</feature>
<dbReference type="InterPro" id="IPR049046">
    <property type="entry name" value="Beta-AFase-like_GH127_middle"/>
</dbReference>
<evidence type="ECO:0000259" key="2">
    <source>
        <dbReference type="Pfam" id="PF07944"/>
    </source>
</evidence>
<keyword evidence="5" id="KW-1185">Reference proteome</keyword>
<proteinExistence type="predicted"/>
<evidence type="ECO:0000256" key="1">
    <source>
        <dbReference type="SAM" id="MobiDB-lite"/>
    </source>
</evidence>
<gene>
    <name evidence="4" type="ORF">ACFO6V_01905</name>
</gene>
<dbReference type="Pfam" id="PF07944">
    <property type="entry name" value="Beta-AFase-like_GH127_cat"/>
    <property type="match status" value="1"/>
</dbReference>
<comment type="caution">
    <text evidence="4">The sequence shown here is derived from an EMBL/GenBank/DDBJ whole genome shotgun (WGS) entry which is preliminary data.</text>
</comment>
<feature type="domain" description="Non-reducing end beta-L-arabinofuranosidase-like GH127 middle" evidence="3">
    <location>
        <begin position="439"/>
        <end position="531"/>
    </location>
</feature>
<dbReference type="PANTHER" id="PTHR31151:SF0">
    <property type="entry name" value="PROLINE-TRNA LIGASE (DUF1680)"/>
    <property type="match status" value="1"/>
</dbReference>
<dbReference type="InterPro" id="IPR008928">
    <property type="entry name" value="6-hairpin_glycosidase_sf"/>
</dbReference>
<feature type="region of interest" description="Disordered" evidence="1">
    <location>
        <begin position="705"/>
        <end position="729"/>
    </location>
</feature>
<reference evidence="5" key="1">
    <citation type="journal article" date="2019" name="Int. J. Syst. Evol. Microbiol.">
        <title>The Global Catalogue of Microorganisms (GCM) 10K type strain sequencing project: providing services to taxonomists for standard genome sequencing and annotation.</title>
        <authorList>
            <consortium name="The Broad Institute Genomics Platform"/>
            <consortium name="The Broad Institute Genome Sequencing Center for Infectious Disease"/>
            <person name="Wu L."/>
            <person name="Ma J."/>
        </authorList>
    </citation>
    <scope>NUCLEOTIDE SEQUENCE [LARGE SCALE GENOMIC DNA]</scope>
    <source>
        <strain evidence="5">CCUG 42722</strain>
    </source>
</reference>
<sequence length="936" mass="100713">MPEPIAEPFPLDAVTLHDSVFTRARDQMLHLARVYPVDRLLAVFRANAGLDTRGALPPGGWEDFGHPDEQAWGPDEYPGREAAPTANLLRGHYAGHFLSMLALAHAGAPEAGLKAALKGKVDEMVEGLREVQEALAASGRYSHPGFLAAYGEWQFSRLEGLAPYGEIWAPYYTCHKIMAGLLDAYRHAGSRTALEIAAGMGRWVHGRLSVLSADQRRDMWALYIAGEAGGMNEVLCDLAVLTGDKQFVETARLFDLDSLLDATASGRDVLDGMHANQHAATLLGYLALHDLTGEARYLDAVVNIWDMLVPGRTYAHGGSGENELWGPAGAVAGDIGNRNAETCVTYNMLKLARALFGRTGDPRYADYYERAVTNQVLGSRHDVDSDDSPEVTYMFPVNPGALREYDNVGTCCGGTGLENHVKYQDSVYFRSVRGGERALWVNLYVASTLRWAEQDVRVVQETAYPLEGGSRLLVDATGDLDLRLRVPGWVAGGCTVTVDGSPVAVDAVPGQYISLRRDWVPGTVVEISMPLALREVPAPDDASLVTLELGPTVLLARSAATTWLPVAAATWRRLDGTLDVPLNRADDGTWRLGDLVLEPAWSGSDARYHMYLRRTDARIAFAGAGAGAGPDAGAEPADSGVPNVARRDGGTFLDVLWSDGGFASRPEFLRAVLRTAHEFVGLGLLSAAEARDVLRAAARSGVGRDARGVGRDARGVGRDARGVGRDTRDVGSIADGAEAAREEVSREENAREEATLLAEAPAAVLTGSAPRVEVVPSKMPSVTGWYHQPAELTVTARADAGEPTVEVRVDDGPWQPAGAKPLRLGDGVHTVTVRAVDSEERERHVVREVSVDTTPPVTTATARRLGPRGVEINLAATDDVSGVDSIRWKGPDTFWATFREPFTRALGDEPQVIEFTATDRAGNEEPIRTLELPPAG</sequence>
<dbReference type="PANTHER" id="PTHR31151">
    <property type="entry name" value="PROLINE-TRNA LIGASE (DUF1680)"/>
    <property type="match status" value="1"/>
</dbReference>
<dbReference type="Proteomes" id="UP001596011">
    <property type="component" value="Unassembled WGS sequence"/>
</dbReference>
<dbReference type="GO" id="GO:0016787">
    <property type="term" value="F:hydrolase activity"/>
    <property type="evidence" value="ECO:0007669"/>
    <property type="project" value="UniProtKB-KW"/>
</dbReference>
<dbReference type="EMBL" id="JBHSFI010000001">
    <property type="protein sequence ID" value="MFC4626969.1"/>
    <property type="molecule type" value="Genomic_DNA"/>
</dbReference>
<evidence type="ECO:0000313" key="5">
    <source>
        <dbReference type="Proteomes" id="UP001596011"/>
    </source>
</evidence>
<accession>A0ABV9H9D1</accession>
<dbReference type="SUPFAM" id="SSF48208">
    <property type="entry name" value="Six-hairpin glycosidases"/>
    <property type="match status" value="1"/>
</dbReference>
<dbReference type="Pfam" id="PF20736">
    <property type="entry name" value="Glyco_hydro127M"/>
    <property type="match status" value="1"/>
</dbReference>
<organism evidence="4 5">
    <name type="scientific">Promicromonospora alba</name>
    <dbReference type="NCBI Taxonomy" id="1616110"/>
    <lineage>
        <taxon>Bacteria</taxon>
        <taxon>Bacillati</taxon>
        <taxon>Actinomycetota</taxon>
        <taxon>Actinomycetes</taxon>
        <taxon>Micrococcales</taxon>
        <taxon>Promicromonosporaceae</taxon>
        <taxon>Promicromonospora</taxon>
    </lineage>
</organism>
<keyword evidence="4" id="KW-0378">Hydrolase</keyword>
<dbReference type="InterPro" id="IPR012878">
    <property type="entry name" value="Beta-AFase-like_GH127_cat"/>
</dbReference>
<dbReference type="RefSeq" id="WP_377131595.1">
    <property type="nucleotide sequence ID" value="NZ_JBHSFI010000001.1"/>
</dbReference>
<protein>
    <submittedName>
        <fullName evidence="4">Glycoside hydrolase family 127 protein</fullName>
    </submittedName>
</protein>